<keyword evidence="1" id="KW-0175">Coiled coil</keyword>
<dbReference type="Pfam" id="PF06452">
    <property type="entry name" value="CBM9_1"/>
    <property type="match status" value="1"/>
</dbReference>
<evidence type="ECO:0000259" key="3">
    <source>
        <dbReference type="Pfam" id="PF00963"/>
    </source>
</evidence>
<dbReference type="GO" id="GO:0030246">
    <property type="term" value="F:carbohydrate binding"/>
    <property type="evidence" value="ECO:0007669"/>
    <property type="project" value="InterPro"/>
</dbReference>
<dbReference type="InterPro" id="IPR002102">
    <property type="entry name" value="Cohesin_dom"/>
</dbReference>
<organism evidence="5 6">
    <name type="scientific">Cohnella zeiphila</name>
    <dbReference type="NCBI Taxonomy" id="2761120"/>
    <lineage>
        <taxon>Bacteria</taxon>
        <taxon>Bacillati</taxon>
        <taxon>Bacillota</taxon>
        <taxon>Bacilli</taxon>
        <taxon>Bacillales</taxon>
        <taxon>Paenibacillaceae</taxon>
        <taxon>Cohnella</taxon>
    </lineage>
</organism>
<feature type="signal peptide" evidence="2">
    <location>
        <begin position="1"/>
        <end position="28"/>
    </location>
</feature>
<reference evidence="5 6" key="1">
    <citation type="submission" date="2020-08" db="EMBL/GenBank/DDBJ databases">
        <title>Cohnella phylogeny.</title>
        <authorList>
            <person name="Dunlap C."/>
        </authorList>
    </citation>
    <scope>NUCLEOTIDE SEQUENCE [LARGE SCALE GENOMIC DNA]</scope>
    <source>
        <strain evidence="5 6">CBP 2801</strain>
    </source>
</reference>
<dbReference type="GO" id="GO:0000272">
    <property type="term" value="P:polysaccharide catabolic process"/>
    <property type="evidence" value="ECO:0007669"/>
    <property type="project" value="InterPro"/>
</dbReference>
<accession>A0A7X0W0P3</accession>
<dbReference type="Gene3D" id="2.60.40.1190">
    <property type="match status" value="1"/>
</dbReference>
<dbReference type="Gene3D" id="2.60.40.680">
    <property type="match status" value="1"/>
</dbReference>
<evidence type="ECO:0000313" key="6">
    <source>
        <dbReference type="Proteomes" id="UP000564644"/>
    </source>
</evidence>
<evidence type="ECO:0000313" key="5">
    <source>
        <dbReference type="EMBL" id="MBB6735278.1"/>
    </source>
</evidence>
<gene>
    <name evidence="5" type="ORF">H7C18_30630</name>
</gene>
<evidence type="ECO:0000256" key="2">
    <source>
        <dbReference type="SAM" id="SignalP"/>
    </source>
</evidence>
<comment type="caution">
    <text evidence="5">The sequence shown here is derived from an EMBL/GenBank/DDBJ whole genome shotgun (WGS) entry which is preliminary data.</text>
</comment>
<feature type="domain" description="Cohesin" evidence="3">
    <location>
        <begin position="697"/>
        <end position="828"/>
    </location>
</feature>
<sequence>MNGKFKWLKTLGVASLLLGGLNGLLASADRAGAAAGDGTGTAVAFDSSGKFKDTLDSLDHVFKAAGVAAADGKVTGPGDLYYYAGDTEFKGVTVDVNAVKWSLNYTGSDGLKVFEASYDSATGTFTDGAEVTMVRKLKPDLLTDRNQLIASYVSGPIEAGTRYLHVRLPESSYFIDSSSYGNFAVDTITMTSKASASAANDYVTDSLKDFSGLAPGADPSNLNAVGLTDPGLIWDARTFGNLSYVERKDATLEDRALTYEVPEGKTAKSVYAEGYFNFVPSAYFQVWASADGASYTNVTQSGSYHLPSVAYDSNWLPVTVDIPSLPADTRFVQIRQLAFTSGELYGMKHPRMTGIAIGYGEPADDGGSEETPGLTTIKQAGGPVSINGAVELDDSGKPTGEWQGANAITLAGITDANGDDHGAKIYFQYDADNLYVGALIQDPTPMINENTGSGIWAGDNLELFVGTEDLDYSQHPELKNTMLPSDVQVVLSGSVSNGPQSYVYRNSAFMYPPIPLEAAKEASGLGYTLEAAIPLSELGISNPWDGKSILLNAVLNDGGSPSRGQWGWTTTGETLKKSRGQWGTARLEAGSPPAQNITAEANVDESNRITVSGRTLDVAGKDVTLRVTDPNGATAYVDQAPSDSDGQYAFTFPIVGDAYASGSYTAAVGGDGVVRPTSVTFEFTPGDEGTEPSGGLQATISGPDTAALGSEIRLQAGVQGAGDRKFNMMQAEIHYDKEKLAFDTDPQDGSRLAADVVTPAVPGLSVLDAAIKPDSGAILVLLGSTDPNFAAQGPLFTVRAKAKPDAGTGDTVVTMQNFQLSDESDVAAAADGTFSIRLTAADHSALAAAIEGAKTTLEGAVEGGGVGQYPVGSKAALQSAIDTAQAVADQADATQEELAAALAALNQAVAAFLGSVNPPVVSADKTALEQEIAAAQAIVQAAKEGTKVGQYPKAARDALLAAVGQANGVLQSPSATQTVVDQAVAALQAAVQTFKTKLIALVPGELRLTIRDLSVLAKYYGMKSDDPHWTEIAQADLFDEGEITIRSLAGIAKMIVDDWLNE</sequence>
<name>A0A7X0W0P3_9BACL</name>
<dbReference type="InterPro" id="IPR010502">
    <property type="entry name" value="Carb-bd_dom_fam9"/>
</dbReference>
<evidence type="ECO:0000256" key="1">
    <source>
        <dbReference type="SAM" id="Coils"/>
    </source>
</evidence>
<dbReference type="InterPro" id="IPR008965">
    <property type="entry name" value="CBM2/CBM3_carb-bd_dom_sf"/>
</dbReference>
<dbReference type="RefSeq" id="WP_185132934.1">
    <property type="nucleotide sequence ID" value="NZ_JACJVO010000046.1"/>
</dbReference>
<dbReference type="SUPFAM" id="SSF49344">
    <property type="entry name" value="CBD9-like"/>
    <property type="match status" value="1"/>
</dbReference>
<dbReference type="SUPFAM" id="SSF49384">
    <property type="entry name" value="Carbohydrate-binding domain"/>
    <property type="match status" value="1"/>
</dbReference>
<dbReference type="Pfam" id="PF00963">
    <property type="entry name" value="Cohesin"/>
    <property type="match status" value="1"/>
</dbReference>
<protein>
    <submittedName>
        <fullName evidence="5">FIVAR domain-containing protein</fullName>
    </submittedName>
</protein>
<dbReference type="Gene3D" id="1.20.1270.90">
    <property type="entry name" value="AF1782-like"/>
    <property type="match status" value="2"/>
</dbReference>
<keyword evidence="2" id="KW-0732">Signal</keyword>
<feature type="domain" description="Carbohydrate-binding" evidence="4">
    <location>
        <begin position="400"/>
        <end position="588"/>
    </location>
</feature>
<dbReference type="EMBL" id="JACJVO010000046">
    <property type="protein sequence ID" value="MBB6735278.1"/>
    <property type="molecule type" value="Genomic_DNA"/>
</dbReference>
<dbReference type="Pfam" id="PF07554">
    <property type="entry name" value="FIVAR"/>
    <property type="match status" value="2"/>
</dbReference>
<feature type="coiled-coil region" evidence="1">
    <location>
        <begin position="888"/>
        <end position="945"/>
    </location>
</feature>
<evidence type="ECO:0000259" key="4">
    <source>
        <dbReference type="Pfam" id="PF06452"/>
    </source>
</evidence>
<dbReference type="AlphaFoldDB" id="A0A7X0W0P3"/>
<dbReference type="Proteomes" id="UP000564644">
    <property type="component" value="Unassembled WGS sequence"/>
</dbReference>
<feature type="chain" id="PRO_5039518990" evidence="2">
    <location>
        <begin position="29"/>
        <end position="1062"/>
    </location>
</feature>
<dbReference type="GO" id="GO:0004553">
    <property type="term" value="F:hydrolase activity, hydrolyzing O-glycosyl compounds"/>
    <property type="evidence" value="ECO:0007669"/>
    <property type="project" value="InterPro"/>
</dbReference>
<proteinExistence type="predicted"/>
<keyword evidence="6" id="KW-1185">Reference proteome</keyword>